<evidence type="ECO:0000313" key="6">
    <source>
        <dbReference type="Proteomes" id="UP000010472"/>
    </source>
</evidence>
<dbReference type="Proteomes" id="UP000010472">
    <property type="component" value="Chromosome"/>
</dbReference>
<dbReference type="Pfam" id="PF00072">
    <property type="entry name" value="Response_reg"/>
    <property type="match status" value="1"/>
</dbReference>
<dbReference type="GO" id="GO:0000160">
    <property type="term" value="P:phosphorelay signal transduction system"/>
    <property type="evidence" value="ECO:0007669"/>
    <property type="project" value="InterPro"/>
</dbReference>
<keyword evidence="2" id="KW-0597">Phosphoprotein</keyword>
<dbReference type="PROSITE" id="PS50110">
    <property type="entry name" value="RESPONSE_REGULATORY"/>
    <property type="match status" value="1"/>
</dbReference>
<dbReference type="SUPFAM" id="SSF52172">
    <property type="entry name" value="CheY-like"/>
    <property type="match status" value="1"/>
</dbReference>
<protein>
    <submittedName>
        <fullName evidence="5">Response regulator receiver modulated serine phosphatase</fullName>
    </submittedName>
</protein>
<dbReference type="Gene3D" id="3.60.40.10">
    <property type="entry name" value="PPM-type phosphatase domain"/>
    <property type="match status" value="1"/>
</dbReference>
<dbReference type="eggNOG" id="COG0745">
    <property type="taxonomic scope" value="Bacteria"/>
</dbReference>
<dbReference type="Pfam" id="PF07228">
    <property type="entry name" value="SpoIIE"/>
    <property type="match status" value="1"/>
</dbReference>
<dbReference type="eggNOG" id="COG2208">
    <property type="taxonomic scope" value="Bacteria"/>
</dbReference>
<evidence type="ECO:0000256" key="1">
    <source>
        <dbReference type="ARBA" id="ARBA00022801"/>
    </source>
</evidence>
<dbReference type="PANTHER" id="PTHR43156:SF2">
    <property type="entry name" value="STAGE II SPORULATION PROTEIN E"/>
    <property type="match status" value="1"/>
</dbReference>
<evidence type="ECO:0000259" key="4">
    <source>
        <dbReference type="PROSITE" id="PS50110"/>
    </source>
</evidence>
<dbReference type="Gene3D" id="3.40.50.2300">
    <property type="match status" value="1"/>
</dbReference>
<dbReference type="CDD" id="cd17574">
    <property type="entry name" value="REC_OmpR"/>
    <property type="match status" value="1"/>
</dbReference>
<dbReference type="InterPro" id="IPR001932">
    <property type="entry name" value="PPM-type_phosphatase-like_dom"/>
</dbReference>
<dbReference type="EMBL" id="CP003620">
    <property type="protein sequence ID" value="AFZ12754.1"/>
    <property type="molecule type" value="Genomic_DNA"/>
</dbReference>
<evidence type="ECO:0000256" key="3">
    <source>
        <dbReference type="SAM" id="Coils"/>
    </source>
</evidence>
<dbReference type="GO" id="GO:0016791">
    <property type="term" value="F:phosphatase activity"/>
    <property type="evidence" value="ECO:0007669"/>
    <property type="project" value="TreeGrafter"/>
</dbReference>
<feature type="domain" description="Response regulatory" evidence="4">
    <location>
        <begin position="3"/>
        <end position="119"/>
    </location>
</feature>
<dbReference type="PATRIC" id="fig|1173022.3.peg.2020"/>
<dbReference type="PANTHER" id="PTHR43156">
    <property type="entry name" value="STAGE II SPORULATION PROTEIN E-RELATED"/>
    <property type="match status" value="1"/>
</dbReference>
<dbReference type="SMART" id="SM00331">
    <property type="entry name" value="PP2C_SIG"/>
    <property type="match status" value="1"/>
</dbReference>
<dbReference type="OrthoDB" id="9763484at2"/>
<accession>K9VYY7</accession>
<dbReference type="InterPro" id="IPR036457">
    <property type="entry name" value="PPM-type-like_dom_sf"/>
</dbReference>
<evidence type="ECO:0000313" key="5">
    <source>
        <dbReference type="EMBL" id="AFZ12754.1"/>
    </source>
</evidence>
<dbReference type="KEGG" id="cep:Cri9333_1871"/>
<sequence length="383" mass="42851">MFKILIIDDDPTLRMILKRTIVNQGYEAIVASNGEQGIKFAKEQRPALIICDWMMAPVDGLEVCRTVKADQELSSTFFVLLTAKGEVEDRVMGLDAGADEFLSKPLDMNELKARVRAGLRLYLLNEDLLTQKRELQELNQKLRTELDEAAEYVRSLLPQPLKQPIATEALFKPSAELGGDCFDFYKLDDEHLAIYLLDVSGHGVGSALLSVSVLNVMRSQSLPNTNFAKPSDVLKSLNQVFEMTTDKYFTIWYGVYNHVTRELVYATGGHPPAILLLPGTSDSEIEVKQLGIPALPIGILPDEDFEEQSCQITSNSTLYIFSDGAYEINLPNGKLWGLDALSELLQYFQKNHLHLNHLLDHIKIATSDGAFDDDLSILKVNFI</sequence>
<dbReference type="InterPro" id="IPR011006">
    <property type="entry name" value="CheY-like_superfamily"/>
</dbReference>
<reference evidence="5 6" key="1">
    <citation type="submission" date="2012-06" db="EMBL/GenBank/DDBJ databases">
        <title>Finished chromosome of genome of Crinalium epipsammum PCC 9333.</title>
        <authorList>
            <consortium name="US DOE Joint Genome Institute"/>
            <person name="Gugger M."/>
            <person name="Coursin T."/>
            <person name="Rippka R."/>
            <person name="Tandeau De Marsac N."/>
            <person name="Huntemann M."/>
            <person name="Wei C.-L."/>
            <person name="Han J."/>
            <person name="Detter J.C."/>
            <person name="Han C."/>
            <person name="Tapia R."/>
            <person name="Davenport K."/>
            <person name="Daligault H."/>
            <person name="Erkkila T."/>
            <person name="Gu W."/>
            <person name="Munk A.C.C."/>
            <person name="Teshima H."/>
            <person name="Xu Y."/>
            <person name="Chain P."/>
            <person name="Chen A."/>
            <person name="Krypides N."/>
            <person name="Mavromatis K."/>
            <person name="Markowitz V."/>
            <person name="Szeto E."/>
            <person name="Ivanova N."/>
            <person name="Mikhailova N."/>
            <person name="Ovchinnikova G."/>
            <person name="Pagani I."/>
            <person name="Pati A."/>
            <person name="Goodwin L."/>
            <person name="Peters L."/>
            <person name="Pitluck S."/>
            <person name="Woyke T."/>
            <person name="Kerfeld C."/>
        </authorList>
    </citation>
    <scope>NUCLEOTIDE SEQUENCE [LARGE SCALE GENOMIC DNA]</scope>
    <source>
        <strain evidence="5 6">PCC 9333</strain>
    </source>
</reference>
<dbReference type="InterPro" id="IPR052016">
    <property type="entry name" value="Bact_Sigma-Reg"/>
</dbReference>
<dbReference type="Gene3D" id="6.10.250.690">
    <property type="match status" value="1"/>
</dbReference>
<dbReference type="AlphaFoldDB" id="K9VYY7"/>
<dbReference type="RefSeq" id="WP_015202871.1">
    <property type="nucleotide sequence ID" value="NC_019753.1"/>
</dbReference>
<organism evidence="5 6">
    <name type="scientific">Crinalium epipsammum PCC 9333</name>
    <dbReference type="NCBI Taxonomy" id="1173022"/>
    <lineage>
        <taxon>Bacteria</taxon>
        <taxon>Bacillati</taxon>
        <taxon>Cyanobacteriota</taxon>
        <taxon>Cyanophyceae</taxon>
        <taxon>Gomontiellales</taxon>
        <taxon>Gomontiellaceae</taxon>
        <taxon>Crinalium</taxon>
    </lineage>
</organism>
<dbReference type="SMART" id="SM00448">
    <property type="entry name" value="REC"/>
    <property type="match status" value="1"/>
</dbReference>
<proteinExistence type="predicted"/>
<keyword evidence="6" id="KW-1185">Reference proteome</keyword>
<dbReference type="STRING" id="1173022.Cri9333_1871"/>
<feature type="coiled-coil region" evidence="3">
    <location>
        <begin position="121"/>
        <end position="155"/>
    </location>
</feature>
<feature type="modified residue" description="4-aspartylphosphate" evidence="2">
    <location>
        <position position="52"/>
    </location>
</feature>
<name>K9VYY7_9CYAN</name>
<dbReference type="HOGENOM" id="CLU_000445_43_7_3"/>
<evidence type="ECO:0000256" key="2">
    <source>
        <dbReference type="PROSITE-ProRule" id="PRU00169"/>
    </source>
</evidence>
<keyword evidence="3" id="KW-0175">Coiled coil</keyword>
<gene>
    <name evidence="5" type="ORF">Cri9333_1871</name>
</gene>
<keyword evidence="1" id="KW-0378">Hydrolase</keyword>
<dbReference type="InterPro" id="IPR001789">
    <property type="entry name" value="Sig_transdc_resp-reg_receiver"/>
</dbReference>